<comment type="caution">
    <text evidence="2">The sequence shown here is derived from an EMBL/GenBank/DDBJ whole genome shotgun (WGS) entry which is preliminary data.</text>
</comment>
<accession>A0AAP3UXU5</accession>
<keyword evidence="1" id="KW-0812">Transmembrane</keyword>
<organism evidence="2 3">
    <name type="scientific">Marinimicrococcus flavescens</name>
    <dbReference type="NCBI Taxonomy" id="3031815"/>
    <lineage>
        <taxon>Bacteria</taxon>
        <taxon>Pseudomonadati</taxon>
        <taxon>Pseudomonadota</taxon>
        <taxon>Alphaproteobacteria</taxon>
        <taxon>Geminicoccales</taxon>
        <taxon>Geminicoccaceae</taxon>
        <taxon>Marinimicrococcus</taxon>
    </lineage>
</organism>
<evidence type="ECO:0000313" key="3">
    <source>
        <dbReference type="Proteomes" id="UP001301140"/>
    </source>
</evidence>
<keyword evidence="1" id="KW-0472">Membrane</keyword>
<sequence>MDRIQQAAERSVARATGFACLAIAVLAAGLSAEPGLALRTAALAALLLWAGLRLSALRAPSRPYRRTEVWMMLEPRPLMPPEVLQRLIGEAIRQACDRYAAFALGGAFLLWLAGMVLGGLAG</sequence>
<evidence type="ECO:0000313" key="2">
    <source>
        <dbReference type="EMBL" id="MDF1585220.1"/>
    </source>
</evidence>
<reference evidence="2 3" key="1">
    <citation type="submission" date="2023-03" db="EMBL/GenBank/DDBJ databases">
        <title>YIM 152171 draft genome.</title>
        <authorList>
            <person name="Yang Z."/>
        </authorList>
    </citation>
    <scope>NUCLEOTIDE SEQUENCE [LARGE SCALE GENOMIC DNA]</scope>
    <source>
        <strain evidence="2 3">YIM 152171</strain>
    </source>
</reference>
<feature type="transmembrane region" description="Helical" evidence="1">
    <location>
        <begin position="36"/>
        <end position="56"/>
    </location>
</feature>
<keyword evidence="1" id="KW-1133">Transmembrane helix</keyword>
<dbReference type="RefSeq" id="WP_327787634.1">
    <property type="nucleotide sequence ID" value="NZ_JARGEQ010000016.1"/>
</dbReference>
<feature type="transmembrane region" description="Helical" evidence="1">
    <location>
        <begin position="99"/>
        <end position="121"/>
    </location>
</feature>
<dbReference type="AlphaFoldDB" id="A0AAP3UXU5"/>
<dbReference type="EMBL" id="JARGEQ010000016">
    <property type="protein sequence ID" value="MDF1585220.1"/>
    <property type="molecule type" value="Genomic_DNA"/>
</dbReference>
<proteinExistence type="predicted"/>
<dbReference type="Proteomes" id="UP001301140">
    <property type="component" value="Unassembled WGS sequence"/>
</dbReference>
<protein>
    <submittedName>
        <fullName evidence="2">Uncharacterized protein</fullName>
    </submittedName>
</protein>
<gene>
    <name evidence="2" type="ORF">PZ740_02345</name>
</gene>
<evidence type="ECO:0000256" key="1">
    <source>
        <dbReference type="SAM" id="Phobius"/>
    </source>
</evidence>
<feature type="transmembrane region" description="Helical" evidence="1">
    <location>
        <begin position="12"/>
        <end position="30"/>
    </location>
</feature>
<keyword evidence="3" id="KW-1185">Reference proteome</keyword>
<name>A0AAP3UXU5_9PROT</name>